<dbReference type="OrthoDB" id="414637at2759"/>
<organism evidence="1 2">
    <name type="scientific">Symbiodinium necroappetens</name>
    <dbReference type="NCBI Taxonomy" id="1628268"/>
    <lineage>
        <taxon>Eukaryota</taxon>
        <taxon>Sar</taxon>
        <taxon>Alveolata</taxon>
        <taxon>Dinophyceae</taxon>
        <taxon>Suessiales</taxon>
        <taxon>Symbiodiniaceae</taxon>
        <taxon>Symbiodinium</taxon>
    </lineage>
</organism>
<accession>A0A812LQI7</accession>
<evidence type="ECO:0000313" key="2">
    <source>
        <dbReference type="Proteomes" id="UP000601435"/>
    </source>
</evidence>
<keyword evidence="2" id="KW-1185">Reference proteome</keyword>
<name>A0A812LQI7_9DINO</name>
<dbReference type="EMBL" id="CAJNJA010009528">
    <property type="protein sequence ID" value="CAE7247734.1"/>
    <property type="molecule type" value="Genomic_DNA"/>
</dbReference>
<reference evidence="1" key="1">
    <citation type="submission" date="2021-02" db="EMBL/GenBank/DDBJ databases">
        <authorList>
            <person name="Dougan E. K."/>
            <person name="Rhodes N."/>
            <person name="Thang M."/>
            <person name="Chan C."/>
        </authorList>
    </citation>
    <scope>NUCLEOTIDE SEQUENCE</scope>
</reference>
<dbReference type="AlphaFoldDB" id="A0A812LQI7"/>
<sequence length="236" mass="25952">MTQISKEDVPYLEVITAFARDQNPAGSARWLDIMADAGQEPPVEAYNAVGAAEEAGRWLARLSLRKPGPNLESYKHVLQSWAAVGDTEKVQELWQDCCMQLTRHSSRRDFDVHRGEDLLNKYRMAGEELYNYAYGAQVPEFPGVPATMTVCTERPLAAACNAMNTMTPSSNQMMLMCDGIGWGGFNAPEAAPALPLPISSDVQCILDNMLRLQHMGPEQAAQILKDTAAVQGAYED</sequence>
<dbReference type="Proteomes" id="UP000601435">
    <property type="component" value="Unassembled WGS sequence"/>
</dbReference>
<gene>
    <name evidence="1" type="ORF">SNEC2469_LOCUS4926</name>
</gene>
<evidence type="ECO:0000313" key="1">
    <source>
        <dbReference type="EMBL" id="CAE7247734.1"/>
    </source>
</evidence>
<proteinExistence type="predicted"/>
<comment type="caution">
    <text evidence="1">The sequence shown here is derived from an EMBL/GenBank/DDBJ whole genome shotgun (WGS) entry which is preliminary data.</text>
</comment>
<protein>
    <submittedName>
        <fullName evidence="1">Uncharacterized protein</fullName>
    </submittedName>
</protein>